<protein>
    <recommendedName>
        <fullName evidence="3">Calpastatin</fullName>
    </recommendedName>
</protein>
<gene>
    <name evidence="1" type="ORF">PEL8287_03113</name>
</gene>
<name>A0A1Y5T8H7_9RHOB</name>
<dbReference type="OrthoDB" id="9801870at2"/>
<dbReference type="InterPro" id="IPR036287">
    <property type="entry name" value="Rv1873-like_sf"/>
</dbReference>
<dbReference type="Proteomes" id="UP000193827">
    <property type="component" value="Unassembled WGS sequence"/>
</dbReference>
<dbReference type="AlphaFoldDB" id="A0A1Y5T8H7"/>
<organism evidence="1 2">
    <name type="scientific">Roseovarius litorisediminis</name>
    <dbReference type="NCBI Taxonomy" id="1312363"/>
    <lineage>
        <taxon>Bacteria</taxon>
        <taxon>Pseudomonadati</taxon>
        <taxon>Pseudomonadota</taxon>
        <taxon>Alphaproteobacteria</taxon>
        <taxon>Rhodobacterales</taxon>
        <taxon>Roseobacteraceae</taxon>
        <taxon>Roseovarius</taxon>
    </lineage>
</organism>
<evidence type="ECO:0008006" key="3">
    <source>
        <dbReference type="Google" id="ProtNLM"/>
    </source>
</evidence>
<dbReference type="InterPro" id="IPR014937">
    <property type="entry name" value="DUF1810"/>
</dbReference>
<dbReference type="Gene3D" id="1.25.40.380">
    <property type="entry name" value="Protein of unknown function DUF1810"/>
    <property type="match status" value="1"/>
</dbReference>
<proteinExistence type="predicted"/>
<accession>A0A1Y5T8H7</accession>
<evidence type="ECO:0000313" key="2">
    <source>
        <dbReference type="Proteomes" id="UP000193827"/>
    </source>
</evidence>
<dbReference type="RefSeq" id="WP_085893323.1">
    <property type="nucleotide sequence ID" value="NZ_FWFL01000008.1"/>
</dbReference>
<dbReference type="Pfam" id="PF08837">
    <property type="entry name" value="DUF1810"/>
    <property type="match status" value="1"/>
</dbReference>
<sequence length="137" mass="15090">MSLDRFVEAQDQDWPSPVLELRNGRKLGHWMWYVFPQIAGLGRTKFAMTYAIADLDEAQAYLAHPVLGPRLIEVCEAMMSVDGKTAVNVLGSIDALKLQSCATLFQAAGGGEIFGQILSKFYLNQPCPQTLKILGKS</sequence>
<dbReference type="EMBL" id="FWFL01000008">
    <property type="protein sequence ID" value="SLN57788.1"/>
    <property type="molecule type" value="Genomic_DNA"/>
</dbReference>
<keyword evidence="2" id="KW-1185">Reference proteome</keyword>
<dbReference type="SUPFAM" id="SSF140736">
    <property type="entry name" value="Rv1873-like"/>
    <property type="match status" value="1"/>
</dbReference>
<reference evidence="1 2" key="1">
    <citation type="submission" date="2017-03" db="EMBL/GenBank/DDBJ databases">
        <authorList>
            <person name="Afonso C.L."/>
            <person name="Miller P.J."/>
            <person name="Scott M.A."/>
            <person name="Spackman E."/>
            <person name="Goraichik I."/>
            <person name="Dimitrov K.M."/>
            <person name="Suarez D.L."/>
            <person name="Swayne D.E."/>
        </authorList>
    </citation>
    <scope>NUCLEOTIDE SEQUENCE [LARGE SCALE GENOMIC DNA]</scope>
    <source>
        <strain evidence="1 2">CECT 8287</strain>
    </source>
</reference>
<evidence type="ECO:0000313" key="1">
    <source>
        <dbReference type="EMBL" id="SLN57788.1"/>
    </source>
</evidence>
<dbReference type="PIRSF" id="PIRSF008546">
    <property type="entry name" value="UCP008546"/>
    <property type="match status" value="1"/>
</dbReference>